<name>A0ABW0QZC3_9BACL</name>
<dbReference type="InterPro" id="IPR002347">
    <property type="entry name" value="SDR_fam"/>
</dbReference>
<dbReference type="PANTHER" id="PTHR42879">
    <property type="entry name" value="3-OXOACYL-(ACYL-CARRIER-PROTEIN) REDUCTASE"/>
    <property type="match status" value="1"/>
</dbReference>
<reference evidence="3" key="1">
    <citation type="journal article" date="2019" name="Int. J. Syst. Evol. Microbiol.">
        <title>The Global Catalogue of Microorganisms (GCM) 10K type strain sequencing project: providing services to taxonomists for standard genome sequencing and annotation.</title>
        <authorList>
            <consortium name="The Broad Institute Genomics Platform"/>
            <consortium name="The Broad Institute Genome Sequencing Center for Infectious Disease"/>
            <person name="Wu L."/>
            <person name="Ma J."/>
        </authorList>
    </citation>
    <scope>NUCLEOTIDE SEQUENCE [LARGE SCALE GENOMIC DNA]</scope>
    <source>
        <strain evidence="3">CGMCC 1.18578</strain>
    </source>
</reference>
<dbReference type="Proteomes" id="UP001596108">
    <property type="component" value="Unassembled WGS sequence"/>
</dbReference>
<evidence type="ECO:0000256" key="1">
    <source>
        <dbReference type="ARBA" id="ARBA00006484"/>
    </source>
</evidence>
<dbReference type="PRINTS" id="PR00081">
    <property type="entry name" value="GDHRDH"/>
</dbReference>
<protein>
    <submittedName>
        <fullName evidence="2">SDR family oxidoreductase</fullName>
    </submittedName>
</protein>
<dbReference type="InterPro" id="IPR050259">
    <property type="entry name" value="SDR"/>
</dbReference>
<comment type="similarity">
    <text evidence="1">Belongs to the short-chain dehydrogenases/reductases (SDR) family.</text>
</comment>
<gene>
    <name evidence="2" type="ORF">ACFPQ4_08315</name>
</gene>
<organism evidence="2 3">
    <name type="scientific">Cohnella yongneupensis</name>
    <dbReference type="NCBI Taxonomy" id="425006"/>
    <lineage>
        <taxon>Bacteria</taxon>
        <taxon>Bacillati</taxon>
        <taxon>Bacillota</taxon>
        <taxon>Bacilli</taxon>
        <taxon>Bacillales</taxon>
        <taxon>Paenibacillaceae</taxon>
        <taxon>Cohnella</taxon>
    </lineage>
</organism>
<proteinExistence type="inferred from homology"/>
<dbReference type="SUPFAM" id="SSF51735">
    <property type="entry name" value="NAD(P)-binding Rossmann-fold domains"/>
    <property type="match status" value="1"/>
</dbReference>
<dbReference type="InterPro" id="IPR036291">
    <property type="entry name" value="NAD(P)-bd_dom_sf"/>
</dbReference>
<evidence type="ECO:0000313" key="2">
    <source>
        <dbReference type="EMBL" id="MFC5529450.1"/>
    </source>
</evidence>
<dbReference type="Gene3D" id="3.40.50.720">
    <property type="entry name" value="NAD(P)-binding Rossmann-like Domain"/>
    <property type="match status" value="1"/>
</dbReference>
<keyword evidence="3" id="KW-1185">Reference proteome</keyword>
<dbReference type="Pfam" id="PF13561">
    <property type="entry name" value="adh_short_C2"/>
    <property type="match status" value="1"/>
</dbReference>
<evidence type="ECO:0000313" key="3">
    <source>
        <dbReference type="Proteomes" id="UP001596108"/>
    </source>
</evidence>
<sequence>MNRVAVVVGGSEGIGRATVLHMAEKGYRVVVSSRSEHKLEAVKEELAARGLQAITAAGDITDAAFRLRLFEQIDNKYGRLDILVNSVPGADPASFLQHDIQDVEAGIRMKLIPYLDNMKLASARMRTNGWGRIVNVVGNMWKEPESLRYNFGIVNAAIVNASKAVSFELAPLGITVNGVHPGSIRSERLDSVFRATAEKLQLTKEQVEQKAASAIPAGRIGEPEEAAALIGFLVSEEASFVTGQQISVDGGAMRSM</sequence>
<comment type="caution">
    <text evidence="2">The sequence shown here is derived from an EMBL/GenBank/DDBJ whole genome shotgun (WGS) entry which is preliminary data.</text>
</comment>
<dbReference type="RefSeq" id="WP_378111323.1">
    <property type="nucleotide sequence ID" value="NZ_JBHSNC010000024.1"/>
</dbReference>
<accession>A0ABW0QZC3</accession>
<dbReference type="EMBL" id="JBHSNC010000024">
    <property type="protein sequence ID" value="MFC5529450.1"/>
    <property type="molecule type" value="Genomic_DNA"/>
</dbReference>
<dbReference type="PANTHER" id="PTHR42879:SF6">
    <property type="entry name" value="NADPH-DEPENDENT REDUCTASE BACG"/>
    <property type="match status" value="1"/>
</dbReference>